<evidence type="ECO:0000256" key="3">
    <source>
        <dbReference type="ARBA" id="ARBA00022833"/>
    </source>
</evidence>
<gene>
    <name evidence="6" type="ORF">OLC1_LOCUS2042</name>
</gene>
<evidence type="ECO:0000256" key="4">
    <source>
        <dbReference type="PROSITE-ProRule" id="PRU00027"/>
    </source>
</evidence>
<name>A0AAV1C2B9_OLDCO</name>
<sequence length="180" mass="20081">MEEDNLLSTEQNHSLKRDPIWKYGTEGLNDKGNKVITCVYCQKTFAGGGVNRLKHHLGKVKGNVAACTKVLPEVCSLVVALLRDNARKSKEKKADFEIENDDQEIPKVINETSTKGKRKSDHGIEAYMSGKTKKFVVLDEEDDSVVGICSSSFFEDDGNEDPYDDSCFGEPRVLIGNEYE</sequence>
<organism evidence="6 7">
    <name type="scientific">Oldenlandia corymbosa var. corymbosa</name>
    <dbReference type="NCBI Taxonomy" id="529605"/>
    <lineage>
        <taxon>Eukaryota</taxon>
        <taxon>Viridiplantae</taxon>
        <taxon>Streptophyta</taxon>
        <taxon>Embryophyta</taxon>
        <taxon>Tracheophyta</taxon>
        <taxon>Spermatophyta</taxon>
        <taxon>Magnoliopsida</taxon>
        <taxon>eudicotyledons</taxon>
        <taxon>Gunneridae</taxon>
        <taxon>Pentapetalae</taxon>
        <taxon>asterids</taxon>
        <taxon>lamiids</taxon>
        <taxon>Gentianales</taxon>
        <taxon>Rubiaceae</taxon>
        <taxon>Rubioideae</taxon>
        <taxon>Spermacoceae</taxon>
        <taxon>Hedyotis-Oldenlandia complex</taxon>
        <taxon>Oldenlandia</taxon>
    </lineage>
</organism>
<dbReference type="Proteomes" id="UP001161247">
    <property type="component" value="Chromosome 1"/>
</dbReference>
<evidence type="ECO:0000259" key="5">
    <source>
        <dbReference type="PROSITE" id="PS50808"/>
    </source>
</evidence>
<dbReference type="PANTHER" id="PTHR46951:SF2">
    <property type="entry name" value="BED-TYPE DOMAIN-CONTAINING PROTEIN"/>
    <property type="match status" value="1"/>
</dbReference>
<dbReference type="PROSITE" id="PS50808">
    <property type="entry name" value="ZF_BED"/>
    <property type="match status" value="1"/>
</dbReference>
<evidence type="ECO:0000313" key="6">
    <source>
        <dbReference type="EMBL" id="CAI9089759.1"/>
    </source>
</evidence>
<evidence type="ECO:0000313" key="7">
    <source>
        <dbReference type="Proteomes" id="UP001161247"/>
    </source>
</evidence>
<dbReference type="GO" id="GO:0008270">
    <property type="term" value="F:zinc ion binding"/>
    <property type="evidence" value="ECO:0007669"/>
    <property type="project" value="UniProtKB-KW"/>
</dbReference>
<keyword evidence="7" id="KW-1185">Reference proteome</keyword>
<dbReference type="EMBL" id="OX459118">
    <property type="protein sequence ID" value="CAI9089759.1"/>
    <property type="molecule type" value="Genomic_DNA"/>
</dbReference>
<evidence type="ECO:0000256" key="1">
    <source>
        <dbReference type="ARBA" id="ARBA00022723"/>
    </source>
</evidence>
<dbReference type="AlphaFoldDB" id="A0AAV1C2B9"/>
<dbReference type="Pfam" id="PF02892">
    <property type="entry name" value="zf-BED"/>
    <property type="match status" value="1"/>
</dbReference>
<keyword evidence="3" id="KW-0862">Zinc</keyword>
<protein>
    <submittedName>
        <fullName evidence="6">OLC1v1024392C1</fullName>
    </submittedName>
</protein>
<keyword evidence="1" id="KW-0479">Metal-binding</keyword>
<dbReference type="GO" id="GO:0003677">
    <property type="term" value="F:DNA binding"/>
    <property type="evidence" value="ECO:0007669"/>
    <property type="project" value="InterPro"/>
</dbReference>
<accession>A0AAV1C2B9</accession>
<feature type="domain" description="BED-type" evidence="5">
    <location>
        <begin position="15"/>
        <end position="74"/>
    </location>
</feature>
<proteinExistence type="predicted"/>
<keyword evidence="2 4" id="KW-0863">Zinc-finger</keyword>
<evidence type="ECO:0000256" key="2">
    <source>
        <dbReference type="ARBA" id="ARBA00022771"/>
    </source>
</evidence>
<dbReference type="InterPro" id="IPR003656">
    <property type="entry name" value="Znf_BED"/>
</dbReference>
<reference evidence="6" key="1">
    <citation type="submission" date="2023-03" db="EMBL/GenBank/DDBJ databases">
        <authorList>
            <person name="Julca I."/>
        </authorList>
    </citation>
    <scope>NUCLEOTIDE SEQUENCE</scope>
</reference>
<dbReference type="PANTHER" id="PTHR46951">
    <property type="entry name" value="BED-TYPE DOMAIN-CONTAINING PROTEIN"/>
    <property type="match status" value="1"/>
</dbReference>